<gene>
    <name evidence="3" type="ORF">OS493_037600</name>
</gene>
<comment type="caution">
    <text evidence="3">The sequence shown here is derived from an EMBL/GenBank/DDBJ whole genome shotgun (WGS) entry which is preliminary data.</text>
</comment>
<feature type="chain" id="PRO_5040985331" evidence="2">
    <location>
        <begin position="17"/>
        <end position="381"/>
    </location>
</feature>
<keyword evidence="4" id="KW-1185">Reference proteome</keyword>
<evidence type="ECO:0000256" key="2">
    <source>
        <dbReference type="SAM" id="SignalP"/>
    </source>
</evidence>
<dbReference type="OrthoDB" id="10508177at2759"/>
<protein>
    <submittedName>
        <fullName evidence="3">Uncharacterized protein</fullName>
    </submittedName>
</protein>
<evidence type="ECO:0000313" key="4">
    <source>
        <dbReference type="Proteomes" id="UP001163046"/>
    </source>
</evidence>
<sequence length="381" mass="42241">MKTLLAALLFCHVVVAICSFAPFEDITAVKLEELKREWKNAEDSNSKLTTELAKLFDEGKESSISKGPKDEKQELDAVQKVVDALGKKIIPAVLKATEQRDEESEEYAKELIKELHEGSKKDAKQALGKAVAELYEKCFKIQIKFLIMAKESGLLDILQQAMGPEDNLDLAEITKQALEAGDESDVFEALEKINEMIEMAKGGKVVSPALKAFVVVNKILARASCGNPVKGLIEVIGKRIKEEDSGHEPFPDLQDKILPFLGLTNGTMKQPCKKRENLIGKNDSPDSLKKKIMTLVLQEKKAKLCKDALIEQIKRLVEHGQYEYAFKLVGNVALEYLKKGLLIGMTVYKKLDKQKPPKPGKPSGPKDLSSLDTLLRGLENA</sequence>
<dbReference type="Proteomes" id="UP001163046">
    <property type="component" value="Unassembled WGS sequence"/>
</dbReference>
<dbReference type="AlphaFoldDB" id="A0A9X0D7H5"/>
<feature type="region of interest" description="Disordered" evidence="1">
    <location>
        <begin position="352"/>
        <end position="381"/>
    </location>
</feature>
<reference evidence="3" key="1">
    <citation type="submission" date="2023-01" db="EMBL/GenBank/DDBJ databases">
        <title>Genome assembly of the deep-sea coral Lophelia pertusa.</title>
        <authorList>
            <person name="Herrera S."/>
            <person name="Cordes E."/>
        </authorList>
    </citation>
    <scope>NUCLEOTIDE SEQUENCE</scope>
    <source>
        <strain evidence="3">USNM1676648</strain>
        <tissue evidence="3">Polyp</tissue>
    </source>
</reference>
<accession>A0A9X0D7H5</accession>
<organism evidence="3 4">
    <name type="scientific">Desmophyllum pertusum</name>
    <dbReference type="NCBI Taxonomy" id="174260"/>
    <lineage>
        <taxon>Eukaryota</taxon>
        <taxon>Metazoa</taxon>
        <taxon>Cnidaria</taxon>
        <taxon>Anthozoa</taxon>
        <taxon>Hexacorallia</taxon>
        <taxon>Scleractinia</taxon>
        <taxon>Caryophylliina</taxon>
        <taxon>Caryophylliidae</taxon>
        <taxon>Desmophyllum</taxon>
    </lineage>
</organism>
<keyword evidence="2" id="KW-0732">Signal</keyword>
<dbReference type="EMBL" id="MU825469">
    <property type="protein sequence ID" value="KAJ7388438.1"/>
    <property type="molecule type" value="Genomic_DNA"/>
</dbReference>
<evidence type="ECO:0000313" key="3">
    <source>
        <dbReference type="EMBL" id="KAJ7388438.1"/>
    </source>
</evidence>
<evidence type="ECO:0000256" key="1">
    <source>
        <dbReference type="SAM" id="MobiDB-lite"/>
    </source>
</evidence>
<feature type="signal peptide" evidence="2">
    <location>
        <begin position="1"/>
        <end position="16"/>
    </location>
</feature>
<proteinExistence type="predicted"/>
<name>A0A9X0D7H5_9CNID</name>